<organism evidence="3">
    <name type="scientific">Noccaea caerulescens</name>
    <name type="common">Alpine penny-cress</name>
    <name type="synonym">Thlaspi caerulescens</name>
    <dbReference type="NCBI Taxonomy" id="107243"/>
    <lineage>
        <taxon>Eukaryota</taxon>
        <taxon>Viridiplantae</taxon>
        <taxon>Streptophyta</taxon>
        <taxon>Embryophyta</taxon>
        <taxon>Tracheophyta</taxon>
        <taxon>Spermatophyta</taxon>
        <taxon>Magnoliopsida</taxon>
        <taxon>eudicotyledons</taxon>
        <taxon>Gunneridae</taxon>
        <taxon>Pentapetalae</taxon>
        <taxon>rosids</taxon>
        <taxon>malvids</taxon>
        <taxon>Brassicales</taxon>
        <taxon>Brassicaceae</taxon>
        <taxon>Coluteocarpeae</taxon>
        <taxon>Noccaea</taxon>
    </lineage>
</organism>
<evidence type="ECO:0000313" key="3">
    <source>
        <dbReference type="EMBL" id="JAU25032.1"/>
    </source>
</evidence>
<dbReference type="PANTHER" id="PTHR35480">
    <property type="entry name" value="MATERNAL EFFECT EMBRYO ARREST 22"/>
    <property type="match status" value="1"/>
</dbReference>
<proteinExistence type="predicted"/>
<dbReference type="EMBL" id="GEVI01007288">
    <property type="protein sequence ID" value="JAU25032.1"/>
    <property type="molecule type" value="Transcribed_RNA"/>
</dbReference>
<feature type="region of interest" description="Disordered" evidence="2">
    <location>
        <begin position="577"/>
        <end position="625"/>
    </location>
</feature>
<evidence type="ECO:0000256" key="2">
    <source>
        <dbReference type="SAM" id="MobiDB-lite"/>
    </source>
</evidence>
<feature type="coiled-coil region" evidence="1">
    <location>
        <begin position="37"/>
        <end position="113"/>
    </location>
</feature>
<feature type="compositionally biased region" description="Polar residues" evidence="2">
    <location>
        <begin position="490"/>
        <end position="541"/>
    </location>
</feature>
<reference evidence="3" key="1">
    <citation type="submission" date="2016-07" db="EMBL/GenBank/DDBJ databases">
        <title>De novo transcriptome assembly of four accessions of the metal hyperaccumulator plant Noccaea caerulescens.</title>
        <authorList>
            <person name="Blande D."/>
            <person name="Halimaa P."/>
            <person name="Tervahauta A.I."/>
            <person name="Aarts M.G."/>
            <person name="Karenlampi S.O."/>
        </authorList>
    </citation>
    <scope>NUCLEOTIDE SEQUENCE</scope>
</reference>
<feature type="region of interest" description="Disordered" evidence="2">
    <location>
        <begin position="480"/>
        <end position="542"/>
    </location>
</feature>
<accession>A0A1J3E464</accession>
<keyword evidence="1" id="KW-0175">Coiled coil</keyword>
<gene>
    <name evidence="3" type="ORF">GA_TR17134_c0_g1_i1_g.54901</name>
</gene>
<evidence type="ECO:0000256" key="1">
    <source>
        <dbReference type="SAM" id="Coils"/>
    </source>
</evidence>
<feature type="compositionally biased region" description="Basic and acidic residues" evidence="2">
    <location>
        <begin position="580"/>
        <end position="603"/>
    </location>
</feature>
<sequence>MAANAPPELASGNPCCLAWQGKYVAMKKRRDYCKEAIDILQKAIGVANDEKANLEKKLGEMAADRDTKGNDSAVKASLEKEISDLKSEVLSLQQKLEQNLKETKILKDQASSREKEINELKVLLKKETLRAYNSEEERKKVCKELNKTKALIVKEEDIKPHVPEVNKEISLVRNLLASERKNTESEREKAESEKKKADQYLSELEVLRTTARKTSSDLLTLTSNLETVKKQLEFEKQKTLKERKRADTESAKAREQINLAEDLSKKFETIRARNEELKKEAELQTASSKVTENSAKLEEKIRLLEMNKKAAVDWKYRADDLNRQLREAQLVTEGLKKQLHELSLSEKSTKTRSVSPHEVRDLEKAKVRLLKKELKFERKCAKHYEKVAEFEKFRREFQAKELGLLKLEFGSLSYRKNLLSEYFSRGVEGTSGLAKAKDCMKPQMLQSQQNRNGEKHPDARCHLVASSGSQDQVHKFSAQLIPRSGRGVSESDSGTVSQLESPTGGSRKLQTSGVISSETSYSDGQLLASQGRKQLSVTTSAEIAKDEPKIQRTKASIFQQIETRKNANLCLVGENSLQSRQRDSHEVVNEHPLKRKRMPEAVESRNQLSSDDKKKKSQIGEKRGTLQSMVVETGYRPSEEKRILVPDMQGGSSAKCITISKKRRVSCEKRTSAKTGKKAGSTQVAGKTMCLSTAKGHDAATSFLEDVAATDCMKLLELDTPEEESYYRMARESLMSPYLPQVDFLGGEIVNENKNLPRALGLVGSNSVDLCDAINSTEAPSLDTQNTSVTAKMPPESTTLHGHILKHFVVYSNIEDQNSIIKIFHAANNCAQRCPSVTRAQWAVPAILFSLKMEENLLAQEKVCVFLSLLLHNFSVVSSMKTGNTLNDDSWSSLDSFSKHIYGAIADIEVGGMLSEYLEELLSLLQDLLSEQRVYFSVNSSETSESDLSIPVTVNGKNVALSSRVALFDHLVAGSAILAAICAAVNRVGIIREASFEILHKHTHEKTSVPLTILHVFAYIAGEKMMSSSDHDISSAVLKSIVMFLENRHFGTAEGNAKLHAGKNKCPFSDGSSSMEAMASKLIEILQEFTRSNTLHQSLPEKTEFRPAHKDFQSVLARDQSVTLCDILSLVELIACYTVWDWTNANIVAPLLKMLGMPLPINIYVAIVSLLGQLSSIGVDACGYENEGISNLREKLTAFLQCETTLKAGFAVQIATVSSILKTLQLDFSEVFQGKTTMLPDCGDDQSLSASANLVTKWLLLLSDEQRAFTSEFLQTSVVYR</sequence>
<feature type="compositionally biased region" description="Basic and acidic residues" evidence="2">
    <location>
        <begin position="610"/>
        <end position="624"/>
    </location>
</feature>
<feature type="coiled-coil region" evidence="1">
    <location>
        <begin position="173"/>
        <end position="338"/>
    </location>
</feature>
<dbReference type="PANTHER" id="PTHR35480:SF1">
    <property type="entry name" value="MATERNAL EFFECT EMBRYO ARREST 22"/>
    <property type="match status" value="1"/>
</dbReference>
<name>A0A1J3E464_NOCCA</name>
<protein>
    <submittedName>
        <fullName evidence="3">Uncharacterized protein</fullName>
    </submittedName>
</protein>